<dbReference type="PANTHER" id="PTHR46769">
    <property type="entry name" value="POLYCYSTIC KIDNEY AND HEPATIC DISEASE 1 (AUTOSOMAL RECESSIVE)-LIKE 1"/>
    <property type="match status" value="1"/>
</dbReference>
<dbReference type="OrthoDB" id="5500612at2"/>
<accession>A0A3D9L2U9</accession>
<proteinExistence type="predicted"/>
<dbReference type="InterPro" id="IPR055401">
    <property type="entry name" value="CEMIP_beta-hel_dom"/>
</dbReference>
<dbReference type="InterPro" id="IPR019316">
    <property type="entry name" value="G8_domain"/>
</dbReference>
<sequence>MFRTLQLVLLLVILTLPAALKAATITISSSGLWYQTSTWPGGSLPTENDDVIVPSGMTLTMAGICRAKTITVHGTLKGVNWQPGGAWIDLRAHGIVVENGGLMEIGTEAQPYHATDRCVITLTGNKTTSPGGSYKGIMVKSGGDLELHGKVRKSWTNLGATANAGATQITLKEAVDWEVGDIIALTSTDLASAGGDEWEHVDEVEITSISGDSKTLTLQSPLQYKHLGESKTYSRASDSKTWDVAIEGEVGLLSHYIKIQGDMSGTNEADGFGGHIMLMPGSMAHVEHVELYKMGQKGELGRYPFHWHLNEDMAYGSYFKNSSVHRSFNRAVTIHGTDSVTVDGIFAYDHIGHGIFLEDGGERFNTIKNNVVFVTRRPNAGDELTDSDNELNQAQNRTPASFWITNPNNYFENNVAAGTEGTGFWIALPTSPMGPSGSISHFDGINPTTEPLGKFEGFVAHTCMNGWDVFDQLNPDHSIKKNFGWNINTDQYFDDGLFYGNETALYCGLGNGGDPSKVVYRNCVFSDNQITTMLAADLKIQNSLFVGDSDLGVFTGDREFFRFYDGPGQHIDCHFEAWNRSYTYMVRQNVGGGATENFNPSFTGTTKGFYEPFNFRYVPLPSNAEARKVGQFFKDYDGGLTGKAHTTIIRDIPFLTDGHEYRHPSWRNAARSDYYFAGLWLHAIGNDVDMSVTRSKSGTSDVCFFEPAAATSGTTKFPLIVNEDFEYTYRFSKAPDTKKVQLIWYRGDVDDETLVRFKGLGKLGNFRVNGHQFTILNPSTEQGVRDASDNAYYINPSSGDVFLKLVADGGDTRVNIFFNWDNNGTYTNPGLSCTSSELEGVTALDTDGDSRSDVFEQENCGLVNNASDLNFGFNGSTESFTMNQIAAHNVNSGTDWLLRADNANDPYIVRDGLYFSGSQVTELNIRAKSQAAGAFTVYWATTTQTGFSAARSVTVAPAQTNVYEELTFDMSSFSSWTGETITKIRLDFPPDASSNVHTYIDYIHGPNASDGPCPNQSPSVSVTSPGNGATFTVGQNVTITANSDDSDGWITKVDFYSNGNLISTDTESPYSITTSFASQGSYNLKAKATDNDGAFTESATINITIANSDADVDGDGLTQTEESSVCMSDSDAGDFSYDFTSSNQGFLDTHHISAYAFTVAGEYLMRVDNLNDPYIVKDSLNFDADEVSSIVIRGKTQVTGGQFQLFWATASSPNFSANKSITSGTVTGSLQDFTFDVGSHSEWQNETITKLRIDLPVDASGSYHTWIDYVRAQDFVEDACSGSRTANANSEDEVILNEQFILFPNPAKDFLNVAFANDEMKNAEVNIFDLSGKMVHSQILNDSKTINIKSLKTGTYLLKLVHNNKTHVERFIKN</sequence>
<dbReference type="SMART" id="SM01225">
    <property type="entry name" value="G8"/>
    <property type="match status" value="1"/>
</dbReference>
<keyword evidence="5" id="KW-1185">Reference proteome</keyword>
<keyword evidence="1" id="KW-0732">Signal</keyword>
<dbReference type="InterPro" id="IPR013783">
    <property type="entry name" value="Ig-like_fold"/>
</dbReference>
<dbReference type="PANTHER" id="PTHR46769:SF2">
    <property type="entry name" value="FIBROCYSTIN-L ISOFORM 2 PRECURSOR-RELATED"/>
    <property type="match status" value="1"/>
</dbReference>
<organism evidence="4 5">
    <name type="scientific">Marinoscillum furvescens DSM 4134</name>
    <dbReference type="NCBI Taxonomy" id="1122208"/>
    <lineage>
        <taxon>Bacteria</taxon>
        <taxon>Pseudomonadati</taxon>
        <taxon>Bacteroidota</taxon>
        <taxon>Cytophagia</taxon>
        <taxon>Cytophagales</taxon>
        <taxon>Reichenbachiellaceae</taxon>
        <taxon>Marinoscillum</taxon>
    </lineage>
</organism>
<dbReference type="RefSeq" id="WP_115868297.1">
    <property type="nucleotide sequence ID" value="NZ_QREG01000010.1"/>
</dbReference>
<name>A0A3D9L2U9_MARFU</name>
<protein>
    <submittedName>
        <fullName evidence="4">Putative secreted protein (Por secretion system target)</fullName>
    </submittedName>
</protein>
<dbReference type="EMBL" id="QREG01000010">
    <property type="protein sequence ID" value="RED98336.1"/>
    <property type="molecule type" value="Genomic_DNA"/>
</dbReference>
<dbReference type="Pfam" id="PF17957">
    <property type="entry name" value="Big_7"/>
    <property type="match status" value="1"/>
</dbReference>
<evidence type="ECO:0000256" key="1">
    <source>
        <dbReference type="ARBA" id="ARBA00022729"/>
    </source>
</evidence>
<dbReference type="Proteomes" id="UP000256779">
    <property type="component" value="Unassembled WGS sequence"/>
</dbReference>
<gene>
    <name evidence="4" type="ORF">C7460_1106</name>
</gene>
<dbReference type="PROSITE" id="PS51484">
    <property type="entry name" value="G8"/>
    <property type="match status" value="1"/>
</dbReference>
<dbReference type="Pfam" id="PF24606">
    <property type="entry name" value="CEMIP_beta-hel"/>
    <property type="match status" value="1"/>
</dbReference>
<evidence type="ECO:0000259" key="3">
    <source>
        <dbReference type="PROSITE" id="PS51484"/>
    </source>
</evidence>
<dbReference type="Pfam" id="PF18962">
    <property type="entry name" value="Por_Secre_tail"/>
    <property type="match status" value="1"/>
</dbReference>
<dbReference type="NCBIfam" id="TIGR04183">
    <property type="entry name" value="Por_Secre_tail"/>
    <property type="match status" value="1"/>
</dbReference>
<feature type="domain" description="G8" evidence="3">
    <location>
        <begin position="37"/>
        <end position="160"/>
    </location>
</feature>
<dbReference type="Gene3D" id="2.60.40.10">
    <property type="entry name" value="Immunoglobulins"/>
    <property type="match status" value="1"/>
</dbReference>
<dbReference type="InterPro" id="IPR052387">
    <property type="entry name" value="Fibrocystin"/>
</dbReference>
<dbReference type="InterPro" id="IPR026444">
    <property type="entry name" value="Secre_tail"/>
</dbReference>
<evidence type="ECO:0000313" key="5">
    <source>
        <dbReference type="Proteomes" id="UP000256779"/>
    </source>
</evidence>
<evidence type="ECO:0000256" key="2">
    <source>
        <dbReference type="ARBA" id="ARBA00023180"/>
    </source>
</evidence>
<reference evidence="4 5" key="1">
    <citation type="submission" date="2018-07" db="EMBL/GenBank/DDBJ databases">
        <title>Genomic Encyclopedia of Type Strains, Phase IV (KMG-IV): sequencing the most valuable type-strain genomes for metagenomic binning, comparative biology and taxonomic classification.</title>
        <authorList>
            <person name="Goeker M."/>
        </authorList>
    </citation>
    <scope>NUCLEOTIDE SEQUENCE [LARGE SCALE GENOMIC DNA]</scope>
    <source>
        <strain evidence="4 5">DSM 4134</strain>
    </source>
</reference>
<evidence type="ECO:0000313" key="4">
    <source>
        <dbReference type="EMBL" id="RED98336.1"/>
    </source>
</evidence>
<dbReference type="Pfam" id="PF10162">
    <property type="entry name" value="G8"/>
    <property type="match status" value="1"/>
</dbReference>
<keyword evidence="2" id="KW-0325">Glycoprotein</keyword>
<comment type="caution">
    <text evidence="4">The sequence shown here is derived from an EMBL/GenBank/DDBJ whole genome shotgun (WGS) entry which is preliminary data.</text>
</comment>